<evidence type="ECO:0008006" key="3">
    <source>
        <dbReference type="Google" id="ProtNLM"/>
    </source>
</evidence>
<keyword evidence="2" id="KW-1185">Reference proteome</keyword>
<dbReference type="EMBL" id="JACHMH010000001">
    <property type="protein sequence ID" value="MBB4676101.1"/>
    <property type="molecule type" value="Genomic_DNA"/>
</dbReference>
<evidence type="ECO:0000313" key="1">
    <source>
        <dbReference type="EMBL" id="MBB4676101.1"/>
    </source>
</evidence>
<dbReference type="NCBIfam" id="NF033212">
    <property type="entry name" value="SapB_AmfS_lanti"/>
    <property type="match status" value="1"/>
</dbReference>
<dbReference type="Proteomes" id="UP000533598">
    <property type="component" value="Unassembled WGS sequence"/>
</dbReference>
<protein>
    <recommendedName>
        <fullName evidence="3">SapB/AmfS family lantipeptide</fullName>
    </recommendedName>
</protein>
<gene>
    <name evidence="1" type="ORF">HNR67_002219</name>
</gene>
<name>A0A7W7FRK8_9PSEU</name>
<evidence type="ECO:0000313" key="2">
    <source>
        <dbReference type="Proteomes" id="UP000533598"/>
    </source>
</evidence>
<proteinExistence type="predicted"/>
<accession>A0A7W7FRK8</accession>
<dbReference type="RefSeq" id="WP_185001966.1">
    <property type="nucleotide sequence ID" value="NZ_BAAAUI010000016.1"/>
</dbReference>
<sequence length="30" mass="3073">MNTMAILDLQGLDTNAAELTMTGSTVSNGC</sequence>
<dbReference type="AlphaFoldDB" id="A0A7W7FRK8"/>
<comment type="caution">
    <text evidence="1">The sequence shown here is derived from an EMBL/GenBank/DDBJ whole genome shotgun (WGS) entry which is preliminary data.</text>
</comment>
<dbReference type="InterPro" id="IPR045825">
    <property type="entry name" value="RamS"/>
</dbReference>
<reference evidence="1 2" key="1">
    <citation type="submission" date="2020-08" db="EMBL/GenBank/DDBJ databases">
        <title>Sequencing the genomes of 1000 actinobacteria strains.</title>
        <authorList>
            <person name="Klenk H.-P."/>
        </authorList>
    </citation>
    <scope>NUCLEOTIDE SEQUENCE [LARGE SCALE GENOMIC DNA]</scope>
    <source>
        <strain evidence="1 2">DSM 44230</strain>
    </source>
</reference>
<organism evidence="1 2">
    <name type="scientific">Crossiella cryophila</name>
    <dbReference type="NCBI Taxonomy" id="43355"/>
    <lineage>
        <taxon>Bacteria</taxon>
        <taxon>Bacillati</taxon>
        <taxon>Actinomycetota</taxon>
        <taxon>Actinomycetes</taxon>
        <taxon>Pseudonocardiales</taxon>
        <taxon>Pseudonocardiaceae</taxon>
        <taxon>Crossiella</taxon>
    </lineage>
</organism>